<accession>A0AA37TQ63</accession>
<dbReference type="InterPro" id="IPR002196">
    <property type="entry name" value="Glyco_hydro_24"/>
</dbReference>
<dbReference type="InterPro" id="IPR023346">
    <property type="entry name" value="Lysozyme-like_dom_sf"/>
</dbReference>
<dbReference type="GO" id="GO:0003796">
    <property type="term" value="F:lysozyme activity"/>
    <property type="evidence" value="ECO:0007669"/>
    <property type="project" value="UniProtKB-EC"/>
</dbReference>
<keyword evidence="2 3" id="KW-0081">Bacteriolytic enzyme</keyword>
<evidence type="ECO:0000256" key="3">
    <source>
        <dbReference type="RuleBase" id="RU003788"/>
    </source>
</evidence>
<comment type="similarity">
    <text evidence="3">Belongs to the glycosyl hydrolase 24 family.</text>
</comment>
<keyword evidence="3" id="KW-0326">Glycosidase</keyword>
<dbReference type="Gene3D" id="1.10.530.40">
    <property type="match status" value="1"/>
</dbReference>
<comment type="caution">
    <text evidence="4">The sequence shown here is derived from an EMBL/GenBank/DDBJ whole genome shotgun (WGS) entry which is preliminary data.</text>
</comment>
<comment type="catalytic activity">
    <reaction evidence="3">
        <text>Hydrolysis of (1-&gt;4)-beta-linkages between N-acetylmuramic acid and N-acetyl-D-glucosamine residues in a peptidoglycan and between N-acetyl-D-glucosamine residues in chitodextrins.</text>
        <dbReference type="EC" id="3.2.1.17"/>
    </reaction>
</comment>
<dbReference type="GO" id="GO:0016998">
    <property type="term" value="P:cell wall macromolecule catabolic process"/>
    <property type="evidence" value="ECO:0007669"/>
    <property type="project" value="InterPro"/>
</dbReference>
<evidence type="ECO:0000313" key="5">
    <source>
        <dbReference type="Proteomes" id="UP001157440"/>
    </source>
</evidence>
<dbReference type="PANTHER" id="PTHR38107">
    <property type="match status" value="1"/>
</dbReference>
<dbReference type="InterPro" id="IPR023347">
    <property type="entry name" value="Lysozyme_dom_sf"/>
</dbReference>
<dbReference type="EMBL" id="BSPL01000028">
    <property type="protein sequence ID" value="GLS73651.1"/>
    <property type="molecule type" value="Genomic_DNA"/>
</dbReference>
<keyword evidence="1 3" id="KW-0929">Antimicrobial</keyword>
<dbReference type="Pfam" id="PF00959">
    <property type="entry name" value="Phage_lysozyme"/>
    <property type="match status" value="1"/>
</dbReference>
<evidence type="ECO:0000256" key="1">
    <source>
        <dbReference type="ARBA" id="ARBA00022529"/>
    </source>
</evidence>
<dbReference type="GO" id="GO:0042742">
    <property type="term" value="P:defense response to bacterium"/>
    <property type="evidence" value="ECO:0007669"/>
    <property type="project" value="UniProtKB-KW"/>
</dbReference>
<gene>
    <name evidence="4" type="ORF">GCM10007890_56660</name>
</gene>
<dbReference type="GO" id="GO:0031640">
    <property type="term" value="P:killing of cells of another organism"/>
    <property type="evidence" value="ECO:0007669"/>
    <property type="project" value="UniProtKB-KW"/>
</dbReference>
<dbReference type="AlphaFoldDB" id="A0AA37TQ63"/>
<dbReference type="InterPro" id="IPR051018">
    <property type="entry name" value="Bacteriophage_GH24"/>
</dbReference>
<dbReference type="EC" id="3.2.1.17" evidence="3"/>
<dbReference type="Proteomes" id="UP001157440">
    <property type="component" value="Unassembled WGS sequence"/>
</dbReference>
<protein>
    <recommendedName>
        <fullName evidence="3">Lysozyme</fullName>
        <ecNumber evidence="3">3.2.1.17</ecNumber>
    </recommendedName>
</protein>
<keyword evidence="5" id="KW-1185">Reference proteome</keyword>
<name>A0AA37TQ63_9HYPH</name>
<dbReference type="GO" id="GO:0009253">
    <property type="term" value="P:peptidoglycan catabolic process"/>
    <property type="evidence" value="ECO:0007669"/>
    <property type="project" value="InterPro"/>
</dbReference>
<organism evidence="4 5">
    <name type="scientific">Methylobacterium tardum</name>
    <dbReference type="NCBI Taxonomy" id="374432"/>
    <lineage>
        <taxon>Bacteria</taxon>
        <taxon>Pseudomonadati</taxon>
        <taxon>Pseudomonadota</taxon>
        <taxon>Alphaproteobacteria</taxon>
        <taxon>Hyphomicrobiales</taxon>
        <taxon>Methylobacteriaceae</taxon>
        <taxon>Methylobacterium</taxon>
    </lineage>
</organism>
<dbReference type="PANTHER" id="PTHR38107:SF3">
    <property type="entry name" value="LYSOZYME RRRD-RELATED"/>
    <property type="match status" value="1"/>
</dbReference>
<evidence type="ECO:0000313" key="4">
    <source>
        <dbReference type="EMBL" id="GLS73651.1"/>
    </source>
</evidence>
<evidence type="ECO:0000256" key="2">
    <source>
        <dbReference type="ARBA" id="ARBA00022638"/>
    </source>
</evidence>
<proteinExistence type="inferred from homology"/>
<dbReference type="SUPFAM" id="SSF53955">
    <property type="entry name" value="Lysozyme-like"/>
    <property type="match status" value="1"/>
</dbReference>
<sequence>MPWFSLKRPASPAAAKPVGNGRNRILAAVTATGMVTGVAAMAVTTTGPNEGLKLVAYPDRLAHNLPTVCYGETRGVELGMRFTKAECDAMLVKALGEFAQGSVERCIKAPIGDEPYVAFLDLAYNIGSGAFCKSTVVKR</sequence>
<reference evidence="5" key="1">
    <citation type="journal article" date="2019" name="Int. J. Syst. Evol. Microbiol.">
        <title>The Global Catalogue of Microorganisms (GCM) 10K type strain sequencing project: providing services to taxonomists for standard genome sequencing and annotation.</title>
        <authorList>
            <consortium name="The Broad Institute Genomics Platform"/>
            <consortium name="The Broad Institute Genome Sequencing Center for Infectious Disease"/>
            <person name="Wu L."/>
            <person name="Ma J."/>
        </authorList>
    </citation>
    <scope>NUCLEOTIDE SEQUENCE [LARGE SCALE GENOMIC DNA]</scope>
    <source>
        <strain evidence="5">NBRC 103632</strain>
    </source>
</reference>
<keyword evidence="3" id="KW-0378">Hydrolase</keyword>